<evidence type="ECO:0000256" key="4">
    <source>
        <dbReference type="ARBA" id="ARBA00022614"/>
    </source>
</evidence>
<dbReference type="AlphaFoldDB" id="A0A818QS11"/>
<dbReference type="PANTHER" id="PTHR10662">
    <property type="entry name" value="NUCLEAR RNA EXPORT FACTOR"/>
    <property type="match status" value="1"/>
</dbReference>
<comment type="similarity">
    <text evidence="2">Belongs to the NXF family.</text>
</comment>
<dbReference type="GO" id="GO:0005634">
    <property type="term" value="C:nucleus"/>
    <property type="evidence" value="ECO:0007669"/>
    <property type="project" value="UniProtKB-SubCell"/>
</dbReference>
<keyword evidence="4" id="KW-0433">Leucine-rich repeat</keyword>
<sequence length="619" mass="71746">MCNRNNFTHRGGGKNYSDPISSRYYSKYNQRGGRKNYCPEPKRPVTYGDDVDTLMTTLNHTLTTNSNSTEEFSSTLQPQKFRPTRPTRLTRRDNQQKRFQINQTGWWRVSIQQAGAIGKDRVMSTLKAHCPRQFQAYHYFIDPHTKAGVFFVNSQHDANMIKRTNGEIEVQGLDILRIMVGRVSTPIPSLDEDLRPHFKDYLLRRRFNQQTFQLDLSNLADDEELSSLGIFPQFNKHAFIRDVIAIINKDIPMTRQLDFGSNNIMNLYEFRNLHLNQLMQLSFASNQLKNVEDFDNLKHLRQLTHIFIKNNPLTSPNNTRSYSMDDIISNIQQKLPQLKRIDDIDLAPTIRFATDIDTIALPKTLPYCVPNEMQGFLARFIEEFYRLFDTRGRSELHACYHDLCMFSLCITKYEDSHVPTRQFKYGGGLISDSRNLLMVNDNNKRINLLRHGKTAVLEYFTTKFPYTKHDGNSFHVDVITTANNRAIFTINGLYKEVDHVTHNPIRCFQRTFTCAQTDSGVHIIADHIMLTNATEAQISKMTQSSSSSLRTSNNQDTPNTNTDKQNQAMIYKFSQESGMNIEYSRLCLEQNNWHYNKAAEVYLDLKNQNKIPADAFNKS</sequence>
<accession>A0A818QS11</accession>
<evidence type="ECO:0000256" key="1">
    <source>
        <dbReference type="ARBA" id="ARBA00004123"/>
    </source>
</evidence>
<protein>
    <recommendedName>
        <fullName evidence="14">Nuclear RNA export factor 1</fullName>
    </recommendedName>
</protein>
<evidence type="ECO:0008006" key="14">
    <source>
        <dbReference type="Google" id="ProtNLM"/>
    </source>
</evidence>
<proteinExistence type="inferred from homology"/>
<dbReference type="Proteomes" id="UP000663862">
    <property type="component" value="Unassembled WGS sequence"/>
</dbReference>
<dbReference type="PROSITE" id="PS50177">
    <property type="entry name" value="NTF2_DOMAIN"/>
    <property type="match status" value="1"/>
</dbReference>
<dbReference type="SUPFAM" id="SSF46934">
    <property type="entry name" value="UBA-like"/>
    <property type="match status" value="1"/>
</dbReference>
<evidence type="ECO:0000259" key="9">
    <source>
        <dbReference type="PROSITE" id="PS50177"/>
    </source>
</evidence>
<organism evidence="11 13">
    <name type="scientific">Rotaria socialis</name>
    <dbReference type="NCBI Taxonomy" id="392032"/>
    <lineage>
        <taxon>Eukaryota</taxon>
        <taxon>Metazoa</taxon>
        <taxon>Spiralia</taxon>
        <taxon>Gnathifera</taxon>
        <taxon>Rotifera</taxon>
        <taxon>Eurotatoria</taxon>
        <taxon>Bdelloidea</taxon>
        <taxon>Philodinida</taxon>
        <taxon>Philodinidae</taxon>
        <taxon>Rotaria</taxon>
    </lineage>
</organism>
<dbReference type="InterPro" id="IPR057125">
    <property type="entry name" value="NXF1/2/3/5-like_LRR"/>
</dbReference>
<dbReference type="InterPro" id="IPR012677">
    <property type="entry name" value="Nucleotide-bd_a/b_plait_sf"/>
</dbReference>
<dbReference type="Pfam" id="PF22602">
    <property type="entry name" value="NXF_NTF2"/>
    <property type="match status" value="1"/>
</dbReference>
<dbReference type="Pfam" id="PF24048">
    <property type="entry name" value="LRR_NXF1-5"/>
    <property type="match status" value="1"/>
</dbReference>
<dbReference type="EMBL" id="CAJNYU010003162">
    <property type="protein sequence ID" value="CAF3641333.1"/>
    <property type="molecule type" value="Genomic_DNA"/>
</dbReference>
<gene>
    <name evidence="11" type="ORF">FME351_LOCUS23982</name>
    <name evidence="12" type="ORF">TSG867_LOCUS3181</name>
</gene>
<dbReference type="CDD" id="cd14342">
    <property type="entry name" value="UBA_TAP-C"/>
    <property type="match status" value="1"/>
</dbReference>
<dbReference type="GO" id="GO:0003723">
    <property type="term" value="F:RNA binding"/>
    <property type="evidence" value="ECO:0007669"/>
    <property type="project" value="InterPro"/>
</dbReference>
<dbReference type="InterPro" id="IPR005637">
    <property type="entry name" value="TAP_C_dom"/>
</dbReference>
<dbReference type="InterPro" id="IPR032710">
    <property type="entry name" value="NTF2-like_dom_sf"/>
</dbReference>
<evidence type="ECO:0000256" key="6">
    <source>
        <dbReference type="ARBA" id="ARBA00022816"/>
    </source>
</evidence>
<dbReference type="InterPro" id="IPR002075">
    <property type="entry name" value="NTF2_dom"/>
</dbReference>
<dbReference type="SUPFAM" id="SSF52058">
    <property type="entry name" value="L domain-like"/>
    <property type="match status" value="1"/>
</dbReference>
<dbReference type="PROSITE" id="PS51281">
    <property type="entry name" value="TAP_C"/>
    <property type="match status" value="1"/>
</dbReference>
<keyword evidence="3" id="KW-0813">Transport</keyword>
<evidence type="ECO:0000256" key="5">
    <source>
        <dbReference type="ARBA" id="ARBA00022737"/>
    </source>
</evidence>
<dbReference type="SMART" id="SM00804">
    <property type="entry name" value="TAP_C"/>
    <property type="match status" value="1"/>
</dbReference>
<feature type="domain" description="TAP-C" evidence="10">
    <location>
        <begin position="564"/>
        <end position="619"/>
    </location>
</feature>
<evidence type="ECO:0000256" key="3">
    <source>
        <dbReference type="ARBA" id="ARBA00022448"/>
    </source>
</evidence>
<feature type="region of interest" description="Disordered" evidence="8">
    <location>
        <begin position="1"/>
        <end position="22"/>
    </location>
</feature>
<feature type="domain" description="NTF2" evidence="9">
    <location>
        <begin position="376"/>
        <end position="530"/>
    </location>
</feature>
<dbReference type="Gene3D" id="3.10.450.50">
    <property type="match status" value="1"/>
</dbReference>
<dbReference type="Gene3D" id="1.10.8.10">
    <property type="entry name" value="DNA helicase RuvA subunit, C-terminal domain"/>
    <property type="match status" value="1"/>
</dbReference>
<evidence type="ECO:0000256" key="7">
    <source>
        <dbReference type="ARBA" id="ARBA00023242"/>
    </source>
</evidence>
<dbReference type="Pfam" id="PF09162">
    <property type="entry name" value="Tap-RNA_bind"/>
    <property type="match status" value="1"/>
</dbReference>
<dbReference type="PANTHER" id="PTHR10662:SF22">
    <property type="entry name" value="NUCLEAR RNA EXPORT FACTOR 1"/>
    <property type="match status" value="1"/>
</dbReference>
<feature type="region of interest" description="Disordered" evidence="8">
    <location>
        <begin position="64"/>
        <end position="84"/>
    </location>
</feature>
<dbReference type="SUPFAM" id="SSF54928">
    <property type="entry name" value="RNA-binding domain, RBD"/>
    <property type="match status" value="1"/>
</dbReference>
<dbReference type="FunFam" id="1.10.8.10:FF:000018">
    <property type="entry name" value="Nuclear RNA export factor 1"/>
    <property type="match status" value="1"/>
</dbReference>
<feature type="region of interest" description="Disordered" evidence="8">
    <location>
        <begin position="540"/>
        <end position="565"/>
    </location>
</feature>
<dbReference type="InterPro" id="IPR009060">
    <property type="entry name" value="UBA-like_sf"/>
</dbReference>
<dbReference type="EMBL" id="CAJOBQ010000092">
    <property type="protein sequence ID" value="CAF4252629.1"/>
    <property type="molecule type" value="Genomic_DNA"/>
</dbReference>
<keyword evidence="5" id="KW-0677">Repeat</keyword>
<feature type="compositionally biased region" description="Low complexity" evidence="8">
    <location>
        <begin position="64"/>
        <end position="76"/>
    </location>
</feature>
<evidence type="ECO:0000256" key="8">
    <source>
        <dbReference type="SAM" id="MobiDB-lite"/>
    </source>
</evidence>
<dbReference type="GO" id="GO:0016973">
    <property type="term" value="P:poly(A)+ mRNA export from nucleus"/>
    <property type="evidence" value="ECO:0007669"/>
    <property type="project" value="TreeGrafter"/>
</dbReference>
<evidence type="ECO:0000313" key="12">
    <source>
        <dbReference type="EMBL" id="CAF4252629.1"/>
    </source>
</evidence>
<keyword evidence="7" id="KW-0539">Nucleus</keyword>
<evidence type="ECO:0000256" key="2">
    <source>
        <dbReference type="ARBA" id="ARBA00009285"/>
    </source>
</evidence>
<dbReference type="InterPro" id="IPR015245">
    <property type="entry name" value="Tap_RNA-bd"/>
</dbReference>
<reference evidence="11" key="1">
    <citation type="submission" date="2021-02" db="EMBL/GenBank/DDBJ databases">
        <authorList>
            <person name="Nowell W R."/>
        </authorList>
    </citation>
    <scope>NUCLEOTIDE SEQUENCE</scope>
</reference>
<keyword evidence="6" id="KW-0509">mRNA transport</keyword>
<dbReference type="GO" id="GO:0005737">
    <property type="term" value="C:cytoplasm"/>
    <property type="evidence" value="ECO:0007669"/>
    <property type="project" value="InterPro"/>
</dbReference>
<comment type="caution">
    <text evidence="11">The sequence shown here is derived from an EMBL/GenBank/DDBJ whole genome shotgun (WGS) entry which is preliminary data.</text>
</comment>
<dbReference type="Pfam" id="PF03943">
    <property type="entry name" value="TAP_C"/>
    <property type="match status" value="1"/>
</dbReference>
<dbReference type="Gene3D" id="3.30.70.330">
    <property type="match status" value="1"/>
</dbReference>
<dbReference type="InterPro" id="IPR032675">
    <property type="entry name" value="LRR_dom_sf"/>
</dbReference>
<dbReference type="Proteomes" id="UP000663869">
    <property type="component" value="Unassembled WGS sequence"/>
</dbReference>
<evidence type="ECO:0000313" key="13">
    <source>
        <dbReference type="Proteomes" id="UP000663869"/>
    </source>
</evidence>
<dbReference type="InterPro" id="IPR018222">
    <property type="entry name" value="Nuclear_transport_factor_2_euk"/>
</dbReference>
<dbReference type="InterPro" id="IPR030217">
    <property type="entry name" value="NXF_fam"/>
</dbReference>
<dbReference type="SUPFAM" id="SSF54427">
    <property type="entry name" value="NTF2-like"/>
    <property type="match status" value="1"/>
</dbReference>
<dbReference type="Gene3D" id="3.80.10.10">
    <property type="entry name" value="Ribonuclease Inhibitor"/>
    <property type="match status" value="1"/>
</dbReference>
<comment type="subcellular location">
    <subcellularLocation>
        <location evidence="1">Nucleus</location>
    </subcellularLocation>
</comment>
<name>A0A818QS11_9BILA</name>
<evidence type="ECO:0000313" key="11">
    <source>
        <dbReference type="EMBL" id="CAF3641333.1"/>
    </source>
</evidence>
<evidence type="ECO:0000259" key="10">
    <source>
        <dbReference type="PROSITE" id="PS51281"/>
    </source>
</evidence>
<dbReference type="InterPro" id="IPR035979">
    <property type="entry name" value="RBD_domain_sf"/>
</dbReference>